<feature type="compositionally biased region" description="Low complexity" evidence="10">
    <location>
        <begin position="24"/>
        <end position="41"/>
    </location>
</feature>
<keyword evidence="5" id="KW-0489">Methyltransferase</keyword>
<evidence type="ECO:0000256" key="3">
    <source>
        <dbReference type="ARBA" id="ARBA00012533"/>
    </source>
</evidence>
<evidence type="ECO:0000256" key="6">
    <source>
        <dbReference type="ARBA" id="ARBA00022679"/>
    </source>
</evidence>
<dbReference type="Proteomes" id="UP000034182">
    <property type="component" value="Unassembled WGS sequence"/>
</dbReference>
<comment type="similarity">
    <text evidence="9">Belongs to the methyltransferase superfamily. METTL18 family.</text>
</comment>
<dbReference type="GO" id="GO:0032259">
    <property type="term" value="P:methylation"/>
    <property type="evidence" value="ECO:0007669"/>
    <property type="project" value="UniProtKB-KW"/>
</dbReference>
<protein>
    <recommendedName>
        <fullName evidence="3">protein-histidine N-methyltransferase</fullName>
        <ecNumber evidence="3">2.1.1.85</ecNumber>
    </recommendedName>
</protein>
<comment type="subcellular location">
    <subcellularLocation>
        <location evidence="2">Cytoplasm</location>
    </subcellularLocation>
    <subcellularLocation>
        <location evidence="1">Nucleus</location>
    </subcellularLocation>
</comment>
<dbReference type="InterPro" id="IPR019410">
    <property type="entry name" value="Methyltransf_16"/>
</dbReference>
<gene>
    <name evidence="11" type="ORF">UCDDS831_g01767</name>
</gene>
<evidence type="ECO:0000256" key="10">
    <source>
        <dbReference type="SAM" id="MobiDB-lite"/>
    </source>
</evidence>
<evidence type="ECO:0000256" key="9">
    <source>
        <dbReference type="ARBA" id="ARBA00038126"/>
    </source>
</evidence>
<dbReference type="GO" id="GO:0018064">
    <property type="term" value="F:protein-L-histidine N-tele-methyltransferase activity"/>
    <property type="evidence" value="ECO:0007669"/>
    <property type="project" value="UniProtKB-EC"/>
</dbReference>
<evidence type="ECO:0000256" key="5">
    <source>
        <dbReference type="ARBA" id="ARBA00022603"/>
    </source>
</evidence>
<dbReference type="EMBL" id="LAQI01000034">
    <property type="protein sequence ID" value="KKY25918.1"/>
    <property type="molecule type" value="Genomic_DNA"/>
</dbReference>
<keyword evidence="4" id="KW-0963">Cytoplasm</keyword>
<reference evidence="11 12" key="2">
    <citation type="submission" date="2015-05" db="EMBL/GenBank/DDBJ databases">
        <title>Distinctive expansion of gene families associated with plant cell wall degradation and secondary metabolism in the genomes of grapevine trunk pathogens.</title>
        <authorList>
            <person name="Lawrence D.P."/>
            <person name="Travadon R."/>
            <person name="Rolshausen P.E."/>
            <person name="Baumgartner K."/>
        </authorList>
    </citation>
    <scope>NUCLEOTIDE SEQUENCE [LARGE SCALE GENOMIC DNA]</scope>
    <source>
        <strain evidence="11">DS831</strain>
    </source>
</reference>
<evidence type="ECO:0000256" key="7">
    <source>
        <dbReference type="ARBA" id="ARBA00022691"/>
    </source>
</evidence>
<accession>A0A0G2GRG9</accession>
<evidence type="ECO:0000313" key="12">
    <source>
        <dbReference type="Proteomes" id="UP000034182"/>
    </source>
</evidence>
<keyword evidence="8" id="KW-0539">Nucleus</keyword>
<evidence type="ECO:0000313" key="11">
    <source>
        <dbReference type="EMBL" id="KKY25918.1"/>
    </source>
</evidence>
<reference evidence="11 12" key="1">
    <citation type="submission" date="2015-03" db="EMBL/GenBank/DDBJ databases">
        <authorList>
            <person name="Morales-Cruz A."/>
            <person name="Amrine K.C."/>
            <person name="Cantu D."/>
        </authorList>
    </citation>
    <scope>NUCLEOTIDE SEQUENCE [LARGE SCALE GENOMIC DNA]</scope>
    <source>
        <strain evidence="11">DS831</strain>
    </source>
</reference>
<feature type="region of interest" description="Disordered" evidence="10">
    <location>
        <begin position="16"/>
        <end position="41"/>
    </location>
</feature>
<name>A0A0G2GRG9_9PEZI</name>
<dbReference type="InterPro" id="IPR029063">
    <property type="entry name" value="SAM-dependent_MTases_sf"/>
</dbReference>
<dbReference type="AlphaFoldDB" id="A0A0G2GRG9"/>
<evidence type="ECO:0000256" key="4">
    <source>
        <dbReference type="ARBA" id="ARBA00022490"/>
    </source>
</evidence>
<keyword evidence="7" id="KW-0949">S-adenosyl-L-methionine</keyword>
<dbReference type="GO" id="GO:0005737">
    <property type="term" value="C:cytoplasm"/>
    <property type="evidence" value="ECO:0007669"/>
    <property type="project" value="UniProtKB-SubCell"/>
</dbReference>
<evidence type="ECO:0000256" key="1">
    <source>
        <dbReference type="ARBA" id="ARBA00004123"/>
    </source>
</evidence>
<dbReference type="PANTHER" id="PTHR14614">
    <property type="entry name" value="HEPATOCELLULAR CARCINOMA-ASSOCIATED ANTIGEN"/>
    <property type="match status" value="1"/>
</dbReference>
<evidence type="ECO:0000256" key="8">
    <source>
        <dbReference type="ARBA" id="ARBA00023242"/>
    </source>
</evidence>
<dbReference type="PANTHER" id="PTHR14614:SF39">
    <property type="entry name" value="HISTIDINE PROTEIN METHYLTRANSFERASE 1 HOMOLOG"/>
    <property type="match status" value="1"/>
</dbReference>
<dbReference type="EC" id="2.1.1.85" evidence="3"/>
<comment type="caution">
    <text evidence="11">The sequence shown here is derived from an EMBL/GenBank/DDBJ whole genome shotgun (WGS) entry which is preliminary data.</text>
</comment>
<sequence length="375" mass="39882">MAQPFSFRFSGDDIAVDADVDQGPPAVAPTAAAAPSSAQPEAAHVPAQIHNVAELHANTQSSPQLQTLPDKISYATQEIESPSGKTLALPRRELFDVRVQLMAEDDGSNPEPMTGLDEADIRTNVYEGGFKTWECSIDLAKLLLDRGPRKDIDDLCRVDHVIELGCGTAIPTLVLFHHALTQSLPLYFTLADYNLSVLRLVTLPNLLLTWASTLPAASPLFTADSPNPFHADAEGADHGDLYLTPALLAAFQSALTAAPLTLSFISGSWVPPQSFLSLIPSSDQMNTLVLASETIYSPAALSAFADACVGLLRRVRLGKAMVAAKRVYFGVGGGVDAFKEEAAARGAVVAEVENSGVEMGEGAGVRRCLLEVQMM</sequence>
<keyword evidence="6" id="KW-0808">Transferase</keyword>
<dbReference type="GO" id="GO:0005634">
    <property type="term" value="C:nucleus"/>
    <property type="evidence" value="ECO:0007669"/>
    <property type="project" value="UniProtKB-SubCell"/>
</dbReference>
<evidence type="ECO:0000256" key="2">
    <source>
        <dbReference type="ARBA" id="ARBA00004496"/>
    </source>
</evidence>
<dbReference type="Gene3D" id="3.40.50.150">
    <property type="entry name" value="Vaccinia Virus protein VP39"/>
    <property type="match status" value="1"/>
</dbReference>
<proteinExistence type="inferred from homology"/>
<organism evidence="11 12">
    <name type="scientific">Diplodia seriata</name>
    <dbReference type="NCBI Taxonomy" id="420778"/>
    <lineage>
        <taxon>Eukaryota</taxon>
        <taxon>Fungi</taxon>
        <taxon>Dikarya</taxon>
        <taxon>Ascomycota</taxon>
        <taxon>Pezizomycotina</taxon>
        <taxon>Dothideomycetes</taxon>
        <taxon>Dothideomycetes incertae sedis</taxon>
        <taxon>Botryosphaeriales</taxon>
        <taxon>Botryosphaeriaceae</taxon>
        <taxon>Diplodia</taxon>
    </lineage>
</organism>